<feature type="transmembrane region" description="Helical" evidence="2">
    <location>
        <begin position="139"/>
        <end position="158"/>
    </location>
</feature>
<keyword evidence="4" id="KW-1185">Reference proteome</keyword>
<keyword evidence="2" id="KW-0472">Membrane</keyword>
<evidence type="ECO:0000256" key="2">
    <source>
        <dbReference type="SAM" id="Phobius"/>
    </source>
</evidence>
<keyword evidence="2" id="KW-0812">Transmembrane</keyword>
<feature type="compositionally biased region" description="Low complexity" evidence="1">
    <location>
        <begin position="26"/>
        <end position="53"/>
    </location>
</feature>
<name>A0A4U6WBA2_SETVI</name>
<dbReference type="AlphaFoldDB" id="A0A4U6WBA2"/>
<protein>
    <submittedName>
        <fullName evidence="3">Uncharacterized protein</fullName>
    </submittedName>
</protein>
<gene>
    <name evidence="3" type="ORF">SEVIR_1G197350v2</name>
</gene>
<dbReference type="Gramene" id="TKW39712">
    <property type="protein sequence ID" value="TKW39712"/>
    <property type="gene ID" value="SEVIR_1G197350v2"/>
</dbReference>
<accession>A0A4U6WBA2</accession>
<sequence>MEGRRKSKAHHFIHGAGKEGSPSPQAHLSSDAHAAAAELGRAGAARCARGVARQPHPAGRAEENPLNKCPQRAGRAARGGGGGPATARPELAISLSPFLSPRIKNSRSNDYRYCYFFFPSNSFFISFGLIPGLVDRSPLLLFTTPFVIASSLCFRIIFSLCGNYLLSLVLHFLLLSSTFVSPPGVAAYSCYEWGV</sequence>
<dbReference type="Proteomes" id="UP000298652">
    <property type="component" value="Chromosome 1"/>
</dbReference>
<dbReference type="EMBL" id="CM016552">
    <property type="protein sequence ID" value="TKW39712.1"/>
    <property type="molecule type" value="Genomic_DNA"/>
</dbReference>
<feature type="transmembrane region" description="Helical" evidence="2">
    <location>
        <begin position="113"/>
        <end position="133"/>
    </location>
</feature>
<reference evidence="3" key="1">
    <citation type="submission" date="2019-03" db="EMBL/GenBank/DDBJ databases">
        <title>WGS assembly of Setaria viridis.</title>
        <authorList>
            <person name="Huang P."/>
            <person name="Jenkins J."/>
            <person name="Grimwood J."/>
            <person name="Barry K."/>
            <person name="Healey A."/>
            <person name="Mamidi S."/>
            <person name="Sreedasyam A."/>
            <person name="Shu S."/>
            <person name="Feldman M."/>
            <person name="Wu J."/>
            <person name="Yu Y."/>
            <person name="Chen C."/>
            <person name="Johnson J."/>
            <person name="Rokhsar D."/>
            <person name="Baxter I."/>
            <person name="Schmutz J."/>
            <person name="Brutnell T."/>
            <person name="Kellogg E."/>
        </authorList>
    </citation>
    <scope>NUCLEOTIDE SEQUENCE [LARGE SCALE GENOMIC DNA]</scope>
</reference>
<organism evidence="3 4">
    <name type="scientific">Setaria viridis</name>
    <name type="common">Green bristlegrass</name>
    <name type="synonym">Setaria italica subsp. viridis</name>
    <dbReference type="NCBI Taxonomy" id="4556"/>
    <lineage>
        <taxon>Eukaryota</taxon>
        <taxon>Viridiplantae</taxon>
        <taxon>Streptophyta</taxon>
        <taxon>Embryophyta</taxon>
        <taxon>Tracheophyta</taxon>
        <taxon>Spermatophyta</taxon>
        <taxon>Magnoliopsida</taxon>
        <taxon>Liliopsida</taxon>
        <taxon>Poales</taxon>
        <taxon>Poaceae</taxon>
        <taxon>PACMAD clade</taxon>
        <taxon>Panicoideae</taxon>
        <taxon>Panicodae</taxon>
        <taxon>Paniceae</taxon>
        <taxon>Cenchrinae</taxon>
        <taxon>Setaria</taxon>
    </lineage>
</organism>
<evidence type="ECO:0000313" key="4">
    <source>
        <dbReference type="Proteomes" id="UP000298652"/>
    </source>
</evidence>
<evidence type="ECO:0000256" key="1">
    <source>
        <dbReference type="SAM" id="MobiDB-lite"/>
    </source>
</evidence>
<feature type="transmembrane region" description="Helical" evidence="2">
    <location>
        <begin position="165"/>
        <end position="188"/>
    </location>
</feature>
<feature type="region of interest" description="Disordered" evidence="1">
    <location>
        <begin position="1"/>
        <end position="85"/>
    </location>
</feature>
<proteinExistence type="predicted"/>
<evidence type="ECO:0000313" key="3">
    <source>
        <dbReference type="EMBL" id="TKW39712.1"/>
    </source>
</evidence>
<feature type="compositionally biased region" description="Basic residues" evidence="1">
    <location>
        <begin position="1"/>
        <end position="13"/>
    </location>
</feature>
<keyword evidence="2" id="KW-1133">Transmembrane helix</keyword>